<comment type="similarity">
    <text evidence="1">Belongs to the HIBADH-related family. NP60 subfamily.</text>
</comment>
<dbReference type="Gene3D" id="1.10.1040.10">
    <property type="entry name" value="N-(1-d-carboxylethyl)-l-norvaline Dehydrogenase, domain 2"/>
    <property type="match status" value="1"/>
</dbReference>
<dbReference type="InterPro" id="IPR008927">
    <property type="entry name" value="6-PGluconate_DH-like_C_sf"/>
</dbReference>
<dbReference type="OrthoDB" id="9988102at2759"/>
<comment type="caution">
    <text evidence="3">The sequence shown here is derived from an EMBL/GenBank/DDBJ whole genome shotgun (WGS) entry which is preliminary data.</text>
</comment>
<dbReference type="Pfam" id="PF09130">
    <property type="entry name" value="DUF1932"/>
    <property type="match status" value="1"/>
</dbReference>
<evidence type="ECO:0000313" key="3">
    <source>
        <dbReference type="EMBL" id="KAF7195470.1"/>
    </source>
</evidence>
<dbReference type="PANTHER" id="PTHR43580">
    <property type="entry name" value="OXIDOREDUCTASE GLYR1-RELATED"/>
    <property type="match status" value="1"/>
</dbReference>
<keyword evidence="4" id="KW-1185">Reference proteome</keyword>
<feature type="domain" description="Phosphogluconate dehydrogenase NAD-binding putative C-terminal" evidence="2">
    <location>
        <begin position="194"/>
        <end position="266"/>
    </location>
</feature>
<evidence type="ECO:0000256" key="1">
    <source>
        <dbReference type="ARBA" id="ARBA00007598"/>
    </source>
</evidence>
<dbReference type="SUPFAM" id="SSF51735">
    <property type="entry name" value="NAD(P)-binding Rossmann-fold domains"/>
    <property type="match status" value="1"/>
</dbReference>
<dbReference type="PANTHER" id="PTHR43580:SF2">
    <property type="entry name" value="CYTOKINE-LIKE NUCLEAR FACTOR N-PAC"/>
    <property type="match status" value="1"/>
</dbReference>
<evidence type="ECO:0000313" key="4">
    <source>
        <dbReference type="Proteomes" id="UP000660729"/>
    </source>
</evidence>
<protein>
    <submittedName>
        <fullName evidence="3">Putative 28.5 kDa protein in 7S RNA 5'region</fullName>
    </submittedName>
</protein>
<reference evidence="3" key="1">
    <citation type="submission" date="2020-04" db="EMBL/GenBank/DDBJ databases">
        <title>Draft genome resource of the tomato pathogen Pseudocercospora fuligena.</title>
        <authorList>
            <person name="Zaccaron A."/>
        </authorList>
    </citation>
    <scope>NUCLEOTIDE SEQUENCE</scope>
    <source>
        <strain evidence="3">PF001</strain>
    </source>
</reference>
<dbReference type="InterPro" id="IPR013328">
    <property type="entry name" value="6PGD_dom2"/>
</dbReference>
<name>A0A8H6VQR2_9PEZI</name>
<accession>A0A8H6VQR2</accession>
<dbReference type="Gene3D" id="3.40.50.720">
    <property type="entry name" value="NAD(P)-binding Rossmann-like Domain"/>
    <property type="match status" value="1"/>
</dbReference>
<sequence length="305" mass="32862">MGLGIAKLLLSHDFNVITNASGRSLETQERARKNGISLVDTDSALFDAADVVLSIVPPRDSLTVAKRISTASGSASKSRPNPLCFMDLNAVSPRTAREVSDLLSSSSSNVKYIDGGIIGAPPSLKEDGSWYRPSIPVSGPYKLSQAHPSGDKLAEVLNIRHVNDTIGAATGLKMCFASLSKGFTALAIESFTTAHSLGVLDELRQHLDDFSPGVWTRAEKGLISMPPKAYRWVNEMEEIASTFEADGGFHKDESPFRAIANIYKLVADGTDLGLERTEDRKRGKSVDDVAKLVLEGTAKRKTKTD</sequence>
<dbReference type="Proteomes" id="UP000660729">
    <property type="component" value="Unassembled WGS sequence"/>
</dbReference>
<dbReference type="InterPro" id="IPR036291">
    <property type="entry name" value="NAD(P)-bd_dom_sf"/>
</dbReference>
<dbReference type="EMBL" id="JABCIY010000039">
    <property type="protein sequence ID" value="KAF7195470.1"/>
    <property type="molecule type" value="Genomic_DNA"/>
</dbReference>
<proteinExistence type="inferred from homology"/>
<dbReference type="AlphaFoldDB" id="A0A8H6VQR2"/>
<dbReference type="InterPro" id="IPR015814">
    <property type="entry name" value="Pgluconate_DH_NAD-bd_C"/>
</dbReference>
<gene>
    <name evidence="3" type="ORF">HII31_03064</name>
</gene>
<dbReference type="SUPFAM" id="SSF48179">
    <property type="entry name" value="6-phosphogluconate dehydrogenase C-terminal domain-like"/>
    <property type="match status" value="1"/>
</dbReference>
<organism evidence="3 4">
    <name type="scientific">Pseudocercospora fuligena</name>
    <dbReference type="NCBI Taxonomy" id="685502"/>
    <lineage>
        <taxon>Eukaryota</taxon>
        <taxon>Fungi</taxon>
        <taxon>Dikarya</taxon>
        <taxon>Ascomycota</taxon>
        <taxon>Pezizomycotina</taxon>
        <taxon>Dothideomycetes</taxon>
        <taxon>Dothideomycetidae</taxon>
        <taxon>Mycosphaerellales</taxon>
        <taxon>Mycosphaerellaceae</taxon>
        <taxon>Pseudocercospora</taxon>
    </lineage>
</organism>
<evidence type="ECO:0000259" key="2">
    <source>
        <dbReference type="Pfam" id="PF09130"/>
    </source>
</evidence>
<dbReference type="InterPro" id="IPR051265">
    <property type="entry name" value="HIBADH-related_NP60_sf"/>
</dbReference>